<dbReference type="Proteomes" id="UP000823775">
    <property type="component" value="Unassembled WGS sequence"/>
</dbReference>
<dbReference type="PANTHER" id="PTHR46915">
    <property type="entry name" value="UBIQUITIN-LIKE PROTEASE 4-RELATED"/>
    <property type="match status" value="1"/>
</dbReference>
<evidence type="ECO:0000256" key="1">
    <source>
        <dbReference type="ARBA" id="ARBA00022807"/>
    </source>
</evidence>
<organism evidence="2 3">
    <name type="scientific">Datura stramonium</name>
    <name type="common">Jimsonweed</name>
    <name type="synonym">Common thornapple</name>
    <dbReference type="NCBI Taxonomy" id="4076"/>
    <lineage>
        <taxon>Eukaryota</taxon>
        <taxon>Viridiplantae</taxon>
        <taxon>Streptophyta</taxon>
        <taxon>Embryophyta</taxon>
        <taxon>Tracheophyta</taxon>
        <taxon>Spermatophyta</taxon>
        <taxon>Magnoliopsida</taxon>
        <taxon>eudicotyledons</taxon>
        <taxon>Gunneridae</taxon>
        <taxon>Pentapetalae</taxon>
        <taxon>asterids</taxon>
        <taxon>lamiids</taxon>
        <taxon>Solanales</taxon>
        <taxon>Solanaceae</taxon>
        <taxon>Solanoideae</taxon>
        <taxon>Datureae</taxon>
        <taxon>Datura</taxon>
    </lineage>
</organism>
<name>A0ABS8UZ16_DATST</name>
<keyword evidence="1" id="KW-0788">Thiol protease</keyword>
<dbReference type="EMBL" id="JACEIK010002993">
    <property type="protein sequence ID" value="MCD9639824.1"/>
    <property type="molecule type" value="Genomic_DNA"/>
</dbReference>
<keyword evidence="3" id="KW-1185">Reference proteome</keyword>
<reference evidence="2 3" key="1">
    <citation type="journal article" date="2021" name="BMC Genomics">
        <title>Datura genome reveals duplications of psychoactive alkaloid biosynthetic genes and high mutation rate following tissue culture.</title>
        <authorList>
            <person name="Rajewski A."/>
            <person name="Carter-House D."/>
            <person name="Stajich J."/>
            <person name="Litt A."/>
        </authorList>
    </citation>
    <scope>NUCLEOTIDE SEQUENCE [LARGE SCALE GENOMIC DNA]</scope>
    <source>
        <strain evidence="2">AR-01</strain>
    </source>
</reference>
<proteinExistence type="predicted"/>
<keyword evidence="1" id="KW-0378">Hydrolase</keyword>
<sequence>MGVQRQKIFRLPESSTFAVCSLNKLEAKAESKPANAYQEEYALNPCDRKRTLNDQFSQRLWEAKAKSKPANAFQEEYALNLCDRKRTLNDQFSQRKRHKQELLSLEAPYKSPVDKGDEVLNDLKGRDSSTRCSEENIASYFSEKFKARQAQSSYTRRHANGEAVVLVDEEEPDVSKATERVDQVVERKATKIYYPSRFDPESVEICCSDMESLAPEAYLSSTIMNFYIR</sequence>
<accession>A0ABS8UZ16</accession>
<dbReference type="PANTHER" id="PTHR46915:SF2">
    <property type="entry name" value="UBIQUITIN-LIKE PROTEASE 4"/>
    <property type="match status" value="1"/>
</dbReference>
<protein>
    <submittedName>
        <fullName evidence="2">Uncharacterized protein</fullName>
    </submittedName>
</protein>
<gene>
    <name evidence="2" type="ORF">HAX54_024567</name>
</gene>
<comment type="caution">
    <text evidence="2">The sequence shown here is derived from an EMBL/GenBank/DDBJ whole genome shotgun (WGS) entry which is preliminary data.</text>
</comment>
<keyword evidence="1" id="KW-0645">Protease</keyword>
<evidence type="ECO:0000313" key="3">
    <source>
        <dbReference type="Proteomes" id="UP000823775"/>
    </source>
</evidence>
<evidence type="ECO:0000313" key="2">
    <source>
        <dbReference type="EMBL" id="MCD9639824.1"/>
    </source>
</evidence>